<organism evidence="2 3">
    <name type="scientific">Roseovarius bejariae</name>
    <dbReference type="NCBI Taxonomy" id="2576383"/>
    <lineage>
        <taxon>Bacteria</taxon>
        <taxon>Pseudomonadati</taxon>
        <taxon>Pseudomonadota</taxon>
        <taxon>Alphaproteobacteria</taxon>
        <taxon>Rhodobacterales</taxon>
        <taxon>Roseobacteraceae</taxon>
        <taxon>Roseovarius</taxon>
    </lineage>
</organism>
<evidence type="ECO:0000313" key="2">
    <source>
        <dbReference type="EMBL" id="MRU14186.1"/>
    </source>
</evidence>
<reference evidence="2 3" key="1">
    <citation type="submission" date="2019-05" db="EMBL/GenBank/DDBJ databases">
        <title>Roseovarius bejariae sp. nov., a moderately halophylic bacterium isolated from a saline soil in Rambla Salada (Murcia).</title>
        <authorList>
            <person name="Castro D.J."/>
            <person name="Gomez-Altuve A."/>
            <person name="Reina J.C."/>
            <person name="Rodriguez M."/>
            <person name="Sampedro I."/>
            <person name="Llamas I."/>
            <person name="Martinez-Checa F."/>
        </authorList>
    </citation>
    <scope>NUCLEOTIDE SEQUENCE [LARGE SCALE GENOMIC DNA]</scope>
    <source>
        <strain evidence="2 3">A21</strain>
    </source>
</reference>
<sequence>MRLIAGLAMTLSATPLQAGQPISESLVDCAMLFTITNRAEPERANHGKGYALDRAKDKLLVAAQARAHQEGRGNAERYVSDLASAKAEKWDAKGMRYIMTQDYRDWIGYCASLIDHLGLELTD</sequence>
<keyword evidence="1" id="KW-0732">Signal</keyword>
<dbReference type="EMBL" id="SZWE01000001">
    <property type="protein sequence ID" value="MRU14186.1"/>
    <property type="molecule type" value="Genomic_DNA"/>
</dbReference>
<evidence type="ECO:0000256" key="1">
    <source>
        <dbReference type="SAM" id="SignalP"/>
    </source>
</evidence>
<feature type="signal peptide" evidence="1">
    <location>
        <begin position="1"/>
        <end position="18"/>
    </location>
</feature>
<name>A0A844CSH9_9RHOB</name>
<dbReference type="AlphaFoldDB" id="A0A844CSH9"/>
<gene>
    <name evidence="2" type="ORF">FDP25_01965</name>
</gene>
<dbReference type="Proteomes" id="UP000564704">
    <property type="component" value="Unassembled WGS sequence"/>
</dbReference>
<accession>A0A844CSH9</accession>
<evidence type="ECO:0000313" key="3">
    <source>
        <dbReference type="Proteomes" id="UP000564704"/>
    </source>
</evidence>
<comment type="caution">
    <text evidence="2">The sequence shown here is derived from an EMBL/GenBank/DDBJ whole genome shotgun (WGS) entry which is preliminary data.</text>
</comment>
<dbReference type="OrthoDB" id="7726157at2"/>
<keyword evidence="3" id="KW-1185">Reference proteome</keyword>
<dbReference type="RefSeq" id="WP_154148492.1">
    <property type="nucleotide sequence ID" value="NZ_SZWE01000001.1"/>
</dbReference>
<protein>
    <submittedName>
        <fullName evidence="2">Uncharacterized protein</fullName>
    </submittedName>
</protein>
<proteinExistence type="predicted"/>
<feature type="chain" id="PRO_5032503124" evidence="1">
    <location>
        <begin position="19"/>
        <end position="123"/>
    </location>
</feature>